<reference evidence="7" key="2">
    <citation type="submission" date="2021-04" db="EMBL/GenBank/DDBJ databases">
        <authorList>
            <person name="Podell S."/>
        </authorList>
    </citation>
    <scope>NUCLEOTIDE SEQUENCE</scope>
    <source>
        <strain evidence="7">Hildebrandi</strain>
    </source>
</reference>
<dbReference type="InterPro" id="IPR002073">
    <property type="entry name" value="PDEase_catalytic_dom"/>
</dbReference>
<keyword evidence="9" id="KW-1185">Reference proteome</keyword>
<feature type="compositionally biased region" description="Low complexity" evidence="3">
    <location>
        <begin position="78"/>
        <end position="92"/>
    </location>
</feature>
<evidence type="ECO:0000259" key="5">
    <source>
        <dbReference type="PROSITE" id="PS50125"/>
    </source>
</evidence>
<proteinExistence type="predicted"/>
<feature type="transmembrane region" description="Helical" evidence="4">
    <location>
        <begin position="118"/>
        <end position="143"/>
    </location>
</feature>
<evidence type="ECO:0000313" key="8">
    <source>
        <dbReference type="EMBL" id="KAG7365691.1"/>
    </source>
</evidence>
<dbReference type="EMBL" id="JAGRRH010000013">
    <property type="protein sequence ID" value="KAG7359366.1"/>
    <property type="molecule type" value="Genomic_DNA"/>
</dbReference>
<dbReference type="GO" id="GO:0004114">
    <property type="term" value="F:3',5'-cyclic-nucleotide phosphodiesterase activity"/>
    <property type="evidence" value="ECO:0007669"/>
    <property type="project" value="InterPro"/>
</dbReference>
<evidence type="ECO:0000256" key="4">
    <source>
        <dbReference type="SAM" id="Phobius"/>
    </source>
</evidence>
<evidence type="ECO:0000313" key="7">
    <source>
        <dbReference type="EMBL" id="KAG7359366.1"/>
    </source>
</evidence>
<gene>
    <name evidence="6" type="ORF">IV203_002626</name>
    <name evidence="8" type="ORF">IV203_025132</name>
    <name evidence="7" type="ORF">IV203_034464</name>
</gene>
<dbReference type="GO" id="GO:0035556">
    <property type="term" value="P:intracellular signal transduction"/>
    <property type="evidence" value="ECO:0007669"/>
    <property type="project" value="InterPro"/>
</dbReference>
<dbReference type="PANTHER" id="PTHR11920">
    <property type="entry name" value="GUANYLYL CYCLASE"/>
    <property type="match status" value="1"/>
</dbReference>
<dbReference type="PROSITE" id="PS50125">
    <property type="entry name" value="GUANYLATE_CYCLASE_2"/>
    <property type="match status" value="1"/>
</dbReference>
<accession>A0A9K3PU21</accession>
<dbReference type="CDD" id="cd07302">
    <property type="entry name" value="CHD"/>
    <property type="match status" value="1"/>
</dbReference>
<dbReference type="EMBL" id="JAGRRH010000062">
    <property type="protein sequence ID" value="KAG7338221.1"/>
    <property type="molecule type" value="Genomic_DNA"/>
</dbReference>
<dbReference type="InterPro" id="IPR001054">
    <property type="entry name" value="A/G_cyclase"/>
</dbReference>
<dbReference type="SMART" id="SM00044">
    <property type="entry name" value="CYCc"/>
    <property type="match status" value="1"/>
</dbReference>
<sequence length="1270" mass="143027">MGELAPQAIAVVRTTRIIQFCFELFFPTTHSQSHFSCQSMAMILEDASMNNDIEEPQLNSEQTTEDDHSYYSDDSGISPSSETYHSYSTHSSNRYKRKNKEDDPQGFDLAQRENQAVVIWRLVVISAMVLITIGASIAVFVYVDSKEQSAFEDNFDADAIKIFTDLQAGIVQRFVQLDTLATSMVSYVNVVGDTSMKWPFVTMPNFAIYASKARSSAGAIAVETFQYIPDEEDTEQENSSTTRSQWEQYTRENGNSWVRESIAVQLMDETYQGESWPENMVAVEHSKIWYGNDILPDNSGPYSPSWQAYPVAPGNESLYNWNAIMDPLFGPGIEHSFFQKQAVMTQALNLAGKTASPHIQYAAQHTAEWASKLSNQNTSAEEPLVRLIYPVLESSLLVQEEPSSVTAVSETVAIIASSFYFGTLLRGILPISQHGPVVVVKNECGEPFTYEINGPEAIYLGEGDLHDEHFESYGLSMNYTEMDELAARDGLNLSHSILPIAKSYCVYNITIYPSKEMEQMYRSNDPIIFTYSVIAIFLVTSLCFLGYDKLVADRQQKVLRSAQKSNAIISSLFPSNIRDRLFVEGANGSHDTAHIFQPTKARLKNFLHDEDDPSSSGGEMGIKSKPIADLFTDCTVMFADIANFTAWSSVREPGQVFTLLETLYGAFDQIAAKRGVFKVETIGDSYVAVAGLPEPRRDHAVVMIKFARDCRQQCLDICSQLEVSLGPETGDLSMRFGLHSGPVTAGVLRGEKSRFQLFGDTVNTAARMESHGLIGKIQVSQATADLLIEAKKEHWLEAREDKVEAKGKGLLQTYWVEPGGKFAKAPENLSDLIDYKTERLVNWNVVVLSRMLLDIMRHRQHQMPRGRTSISKGSVSWSQPHDKMVLHEVKEFIELPEFSPTSGPQKELDDISDVIKDQLYDYVTAIALTYHSNPFHNFEHASHVCMSVAKLLSRIMAADQVYDTETGDTRILASTLHDHTYGITSDPLTQFACVFSALIHDCDHPGVPNTQLVKENTEIAQQYQGKSVAEQNSVNLAWDLLLQDKYGDLRAAICETQAEEIRFRQLVVNAVMATDIMDKDLKKLRDDRWKKAFQKENVTPVSFTIENIIDENMDEMDSARKEAANRKATIVIEHLIQASDVAHTMQHWHIYRKWNERLFREMHKAYIDGRAEKDPVDFWYQGEIGFFDFYIIPLAKKLSECGVFGVSSDEYLNYAVMNRNEWEKKGMGIVEEMLDKMAQEMSASAVHEQVKEAAIQPTLPRTRAMEGNCK</sequence>
<dbReference type="EMBL" id="JAGRRH010000008">
    <property type="protein sequence ID" value="KAG7365691.1"/>
    <property type="molecule type" value="Genomic_DNA"/>
</dbReference>
<evidence type="ECO:0000256" key="3">
    <source>
        <dbReference type="SAM" id="MobiDB-lite"/>
    </source>
</evidence>
<feature type="domain" description="Guanylate cyclase" evidence="5">
    <location>
        <begin position="635"/>
        <end position="769"/>
    </location>
</feature>
<evidence type="ECO:0000256" key="2">
    <source>
        <dbReference type="ARBA" id="ARBA00023239"/>
    </source>
</evidence>
<dbReference type="GO" id="GO:0004016">
    <property type="term" value="F:adenylate cyclase activity"/>
    <property type="evidence" value="ECO:0007669"/>
    <property type="project" value="TreeGrafter"/>
</dbReference>
<feature type="region of interest" description="Disordered" evidence="3">
    <location>
        <begin position="57"/>
        <end position="106"/>
    </location>
</feature>
<dbReference type="GO" id="GO:0001653">
    <property type="term" value="F:peptide receptor activity"/>
    <property type="evidence" value="ECO:0007669"/>
    <property type="project" value="TreeGrafter"/>
</dbReference>
<dbReference type="GO" id="GO:0007168">
    <property type="term" value="P:receptor guanylyl cyclase signaling pathway"/>
    <property type="evidence" value="ECO:0007669"/>
    <property type="project" value="TreeGrafter"/>
</dbReference>
<dbReference type="GO" id="GO:0004383">
    <property type="term" value="F:guanylate cyclase activity"/>
    <property type="evidence" value="ECO:0007669"/>
    <property type="project" value="TreeGrafter"/>
</dbReference>
<reference evidence="7" key="1">
    <citation type="journal article" date="2021" name="Sci. Rep.">
        <title>Diploid genomic architecture of Nitzschia inconspicua, an elite biomass production diatom.</title>
        <authorList>
            <person name="Oliver A."/>
            <person name="Podell S."/>
            <person name="Pinowska A."/>
            <person name="Traller J.C."/>
            <person name="Smith S.R."/>
            <person name="McClure R."/>
            <person name="Beliaev A."/>
            <person name="Bohutskyi P."/>
            <person name="Hill E.A."/>
            <person name="Rabines A."/>
            <person name="Zheng H."/>
            <person name="Allen L.Z."/>
            <person name="Kuo A."/>
            <person name="Grigoriev I.V."/>
            <person name="Allen A.E."/>
            <person name="Hazlebeck D."/>
            <person name="Allen E.E."/>
        </authorList>
    </citation>
    <scope>NUCLEOTIDE SEQUENCE</scope>
    <source>
        <strain evidence="7">Hildebrandi</strain>
    </source>
</reference>
<keyword evidence="1" id="KW-0547">Nucleotide-binding</keyword>
<keyword evidence="4" id="KW-1133">Transmembrane helix</keyword>
<evidence type="ECO:0000313" key="6">
    <source>
        <dbReference type="EMBL" id="KAG7338221.1"/>
    </source>
</evidence>
<comment type="caution">
    <text evidence="7">The sequence shown here is derived from an EMBL/GenBank/DDBJ whole genome shotgun (WGS) entry which is preliminary data.</text>
</comment>
<dbReference type="PANTHER" id="PTHR11920:SF335">
    <property type="entry name" value="GUANYLATE CYCLASE"/>
    <property type="match status" value="1"/>
</dbReference>
<organism evidence="7 9">
    <name type="scientific">Nitzschia inconspicua</name>
    <dbReference type="NCBI Taxonomy" id="303405"/>
    <lineage>
        <taxon>Eukaryota</taxon>
        <taxon>Sar</taxon>
        <taxon>Stramenopiles</taxon>
        <taxon>Ochrophyta</taxon>
        <taxon>Bacillariophyta</taxon>
        <taxon>Bacillariophyceae</taxon>
        <taxon>Bacillariophycidae</taxon>
        <taxon>Bacillariales</taxon>
        <taxon>Bacillariaceae</taxon>
        <taxon>Nitzschia</taxon>
    </lineage>
</organism>
<dbReference type="InterPro" id="IPR050401">
    <property type="entry name" value="Cyclic_nucleotide_synthase"/>
</dbReference>
<evidence type="ECO:0000313" key="9">
    <source>
        <dbReference type="Proteomes" id="UP000693970"/>
    </source>
</evidence>
<dbReference type="Pfam" id="PF00211">
    <property type="entry name" value="Guanylate_cyc"/>
    <property type="match status" value="1"/>
</dbReference>
<evidence type="ECO:0000256" key="1">
    <source>
        <dbReference type="ARBA" id="ARBA00022741"/>
    </source>
</evidence>
<keyword evidence="2" id="KW-0456">Lyase</keyword>
<dbReference type="Proteomes" id="UP000693970">
    <property type="component" value="Unassembled WGS sequence"/>
</dbReference>
<dbReference type="GO" id="GO:0005886">
    <property type="term" value="C:plasma membrane"/>
    <property type="evidence" value="ECO:0007669"/>
    <property type="project" value="TreeGrafter"/>
</dbReference>
<keyword evidence="4" id="KW-0812">Transmembrane</keyword>
<dbReference type="Pfam" id="PF00233">
    <property type="entry name" value="PDEase_I"/>
    <property type="match status" value="1"/>
</dbReference>
<dbReference type="GO" id="GO:0000166">
    <property type="term" value="F:nucleotide binding"/>
    <property type="evidence" value="ECO:0007669"/>
    <property type="project" value="UniProtKB-KW"/>
</dbReference>
<keyword evidence="4" id="KW-0472">Membrane</keyword>
<name>A0A9K3PU21_9STRA</name>
<protein>
    <submittedName>
        <fullName evidence="7">Family 3 adenylate cyclase</fullName>
    </submittedName>
</protein>
<dbReference type="AlphaFoldDB" id="A0A9K3PU21"/>